<feature type="region of interest" description="Disordered" evidence="1">
    <location>
        <begin position="421"/>
        <end position="450"/>
    </location>
</feature>
<dbReference type="Proteomes" id="UP001152797">
    <property type="component" value="Unassembled WGS sequence"/>
</dbReference>
<dbReference type="AlphaFoldDB" id="A0A9P1CZR9"/>
<keyword evidence="2" id="KW-0472">Membrane</keyword>
<dbReference type="PANTHER" id="PTHR31323">
    <property type="entry name" value="MECHANOSENSITIVE ION CHANNEL PROTEIN MSY2"/>
    <property type="match status" value="1"/>
</dbReference>
<dbReference type="EMBL" id="CAMXCT020002689">
    <property type="protein sequence ID" value="CAL1153238.1"/>
    <property type="molecule type" value="Genomic_DNA"/>
</dbReference>
<evidence type="ECO:0000313" key="6">
    <source>
        <dbReference type="Proteomes" id="UP001152797"/>
    </source>
</evidence>
<accession>A0A9P1CZR9</accession>
<feature type="region of interest" description="Disordered" evidence="1">
    <location>
        <begin position="336"/>
        <end position="357"/>
    </location>
</feature>
<keyword evidence="6" id="KW-1185">Reference proteome</keyword>
<proteinExistence type="predicted"/>
<feature type="transmembrane region" description="Helical" evidence="2">
    <location>
        <begin position="489"/>
        <end position="511"/>
    </location>
</feature>
<feature type="region of interest" description="Disordered" evidence="1">
    <location>
        <begin position="69"/>
        <end position="89"/>
    </location>
</feature>
<reference evidence="4" key="2">
    <citation type="submission" date="2024-04" db="EMBL/GenBank/DDBJ databases">
        <authorList>
            <person name="Chen Y."/>
            <person name="Shah S."/>
            <person name="Dougan E. K."/>
            <person name="Thang M."/>
            <person name="Chan C."/>
        </authorList>
    </citation>
    <scope>NUCLEOTIDE SEQUENCE [LARGE SCALE GENOMIC DNA]</scope>
</reference>
<keyword evidence="2" id="KW-0812">Transmembrane</keyword>
<name>A0A9P1CZR9_9DINO</name>
<protein>
    <submittedName>
        <fullName evidence="5">Protein transport protein Sec61 subunit beta</fullName>
    </submittedName>
</protein>
<dbReference type="EMBL" id="CAMXCT010002689">
    <property type="protein sequence ID" value="CAI3999863.1"/>
    <property type="molecule type" value="Genomic_DNA"/>
</dbReference>
<dbReference type="EMBL" id="CAMXCT030002689">
    <property type="protein sequence ID" value="CAL4787175.1"/>
    <property type="molecule type" value="Genomic_DNA"/>
</dbReference>
<evidence type="ECO:0000256" key="1">
    <source>
        <dbReference type="SAM" id="MobiDB-lite"/>
    </source>
</evidence>
<gene>
    <name evidence="3" type="ORF">C1SCF055_LOCUS26028</name>
</gene>
<sequence length="732" mass="79922">TCRWCAQQAILQQPLGPLRGCWLKPVHFGKGDVMSNMEGDAGDERHRRSSVAHMRLKTVRQTISLRGRSFSEADGQSQGSSSSTKSRSLQNRPVLRLLAELAESHDSLLSRGAGDSTSALYFASVVVAAISSLLGGQRQGFKASWSLGLIQMLLFWLLGTRCANLLVQNWKRLPIPAAADGTSFAILAALRSSLDGLGGPLSTALLLACRHWIGATDVQLEGLAFVLPVLRDASLLLLLNRVLRAGQTAAELMYSSRILSTQRRELWQNTRERRVIACLLAHVMDARNGDEPAAAAVEPLDANAPLAFERACAELITAGSPGSDLWLGMVKLSEEPSEESESSASEEHSPTRRGQADILRQEGILCEPKKVEKGATALFRSLVPEGRLSFAQLTAKLQDGAESERFWQLLEALDAPANFKRPRPHRALSRANTAPIDEASPTPKSRRLGHTKSSGHIEISVGQDAFVQLVVSTYKDSARLVSNVGEHSAIFALFCSVLRLCRLLVVSIVALGRFAPASLMQTLSWLISSVLLAVSFAWGPVLLDVMQSLVLLLHVCPFDTGDRIVFRGQVLVVAHIKLLNTVFRDVYDEEIYIRNAALYAGDGIINLRRSGPAYVAITLVIPLKFAKKEIFKALTVAAKNYAMSHQETWREQITCGFFPTEQGAGGVEVHMESFPSQALRWRVGVSHQLSKLHSAQVRSDASLFLTELIEEAAKLGIEWPSSLQPGTIEEPA</sequence>
<organism evidence="3">
    <name type="scientific">Cladocopium goreaui</name>
    <dbReference type="NCBI Taxonomy" id="2562237"/>
    <lineage>
        <taxon>Eukaryota</taxon>
        <taxon>Sar</taxon>
        <taxon>Alveolata</taxon>
        <taxon>Dinophyceae</taxon>
        <taxon>Suessiales</taxon>
        <taxon>Symbiodiniaceae</taxon>
        <taxon>Cladocopium</taxon>
    </lineage>
</organism>
<evidence type="ECO:0000313" key="3">
    <source>
        <dbReference type="EMBL" id="CAI3999863.1"/>
    </source>
</evidence>
<dbReference type="PANTHER" id="PTHR31323:SF1">
    <property type="entry name" value="MECHANOSENSITIVE ION CHANNEL PROTEIN"/>
    <property type="match status" value="1"/>
</dbReference>
<keyword evidence="2" id="KW-1133">Transmembrane helix</keyword>
<evidence type="ECO:0000313" key="5">
    <source>
        <dbReference type="EMBL" id="CAL4787175.1"/>
    </source>
</evidence>
<reference evidence="3" key="1">
    <citation type="submission" date="2022-10" db="EMBL/GenBank/DDBJ databases">
        <authorList>
            <person name="Chen Y."/>
            <person name="Dougan E. K."/>
            <person name="Chan C."/>
            <person name="Rhodes N."/>
            <person name="Thang M."/>
        </authorList>
    </citation>
    <scope>NUCLEOTIDE SEQUENCE</scope>
</reference>
<dbReference type="GO" id="GO:0005262">
    <property type="term" value="F:calcium channel activity"/>
    <property type="evidence" value="ECO:0007669"/>
    <property type="project" value="TreeGrafter"/>
</dbReference>
<feature type="transmembrane region" description="Helical" evidence="2">
    <location>
        <begin position="523"/>
        <end position="543"/>
    </location>
</feature>
<dbReference type="GO" id="GO:0006874">
    <property type="term" value="P:intracellular calcium ion homeostasis"/>
    <property type="evidence" value="ECO:0007669"/>
    <property type="project" value="TreeGrafter"/>
</dbReference>
<evidence type="ECO:0000313" key="4">
    <source>
        <dbReference type="EMBL" id="CAL1153238.1"/>
    </source>
</evidence>
<dbReference type="OrthoDB" id="435195at2759"/>
<feature type="non-terminal residue" evidence="3">
    <location>
        <position position="1"/>
    </location>
</feature>
<comment type="caution">
    <text evidence="3">The sequence shown here is derived from an EMBL/GenBank/DDBJ whole genome shotgun (WGS) entry which is preliminary data.</text>
</comment>
<evidence type="ECO:0000256" key="2">
    <source>
        <dbReference type="SAM" id="Phobius"/>
    </source>
</evidence>
<feature type="compositionally biased region" description="Low complexity" evidence="1">
    <location>
        <begin position="76"/>
        <end position="89"/>
    </location>
</feature>